<reference evidence="2 3" key="1">
    <citation type="submission" date="2020-08" db="EMBL/GenBank/DDBJ databases">
        <title>Sequencing the genomes of 1000 actinobacteria strains.</title>
        <authorList>
            <person name="Klenk H.-P."/>
        </authorList>
    </citation>
    <scope>NUCLEOTIDE SEQUENCE [LARGE SCALE GENOMIC DNA]</scope>
    <source>
        <strain evidence="2 3">DSM 45362</strain>
    </source>
</reference>
<evidence type="ECO:0000313" key="3">
    <source>
        <dbReference type="Proteomes" id="UP000587527"/>
    </source>
</evidence>
<feature type="transmembrane region" description="Helical" evidence="1">
    <location>
        <begin position="73"/>
        <end position="94"/>
    </location>
</feature>
<protein>
    <submittedName>
        <fullName evidence="2">ABC-type Fe3+ transport system permease subunit</fullName>
    </submittedName>
</protein>
<keyword evidence="1" id="KW-1133">Transmembrane helix</keyword>
<proteinExistence type="predicted"/>
<evidence type="ECO:0000256" key="1">
    <source>
        <dbReference type="SAM" id="Phobius"/>
    </source>
</evidence>
<dbReference type="Proteomes" id="UP000587527">
    <property type="component" value="Unassembled WGS sequence"/>
</dbReference>
<sequence>MVAVTWGARQYGSDYAPRHRAARSRTRPRALLAAVLVGLFLAIAVPAAADPVGSQAARLAAARPNPAPDLAHSLIYAGAGALMVSVLGGALIAYRRRQY</sequence>
<dbReference type="EMBL" id="JACHMN010000002">
    <property type="protein sequence ID" value="MBB5871054.1"/>
    <property type="molecule type" value="Genomic_DNA"/>
</dbReference>
<name>A0A841BS40_9ACTN</name>
<keyword evidence="3" id="KW-1185">Reference proteome</keyword>
<dbReference type="AlphaFoldDB" id="A0A841BS40"/>
<dbReference type="RefSeq" id="WP_184838853.1">
    <property type="nucleotide sequence ID" value="NZ_JACHMN010000002.1"/>
</dbReference>
<keyword evidence="1" id="KW-0472">Membrane</keyword>
<evidence type="ECO:0000313" key="2">
    <source>
        <dbReference type="EMBL" id="MBB5871054.1"/>
    </source>
</evidence>
<keyword evidence="1" id="KW-0812">Transmembrane</keyword>
<accession>A0A841BS40</accession>
<gene>
    <name evidence="2" type="ORF">F4553_004433</name>
</gene>
<comment type="caution">
    <text evidence="2">The sequence shown here is derived from an EMBL/GenBank/DDBJ whole genome shotgun (WGS) entry which is preliminary data.</text>
</comment>
<organism evidence="2 3">
    <name type="scientific">Allocatelliglobosispora scoriae</name>
    <dbReference type="NCBI Taxonomy" id="643052"/>
    <lineage>
        <taxon>Bacteria</taxon>
        <taxon>Bacillati</taxon>
        <taxon>Actinomycetota</taxon>
        <taxon>Actinomycetes</taxon>
        <taxon>Micromonosporales</taxon>
        <taxon>Micromonosporaceae</taxon>
        <taxon>Allocatelliglobosispora</taxon>
    </lineage>
</organism>